<evidence type="ECO:0000256" key="3">
    <source>
        <dbReference type="ARBA" id="ARBA00022562"/>
    </source>
</evidence>
<evidence type="ECO:0000313" key="10">
    <source>
        <dbReference type="EMBL" id="QCW10360.1"/>
    </source>
</evidence>
<evidence type="ECO:0000256" key="9">
    <source>
        <dbReference type="RuleBase" id="RU362104"/>
    </source>
</evidence>
<keyword evidence="3 8" id="KW-1048">Host nucleus</keyword>
<dbReference type="InterPro" id="IPR000968">
    <property type="entry name" value="Flu_NS2"/>
</dbReference>
<evidence type="ECO:0000256" key="6">
    <source>
        <dbReference type="ARBA" id="ARBA00024714"/>
    </source>
</evidence>
<dbReference type="GO" id="GO:0044423">
    <property type="term" value="C:virion component"/>
    <property type="evidence" value="ECO:0007669"/>
    <property type="project" value="UniProtKB-UniRule"/>
</dbReference>
<protein>
    <recommendedName>
        <fullName evidence="8">Nuclear export protein</fullName>
        <shortName evidence="8">NEP</shortName>
    </recommendedName>
    <alternativeName>
        <fullName evidence="8">Non-structural protein 2</fullName>
        <shortName evidence="8">NS2</shortName>
    </alternativeName>
</protein>
<dbReference type="EMBL" id="MK996240">
    <property type="protein sequence ID" value="QCW10360.1"/>
    <property type="molecule type" value="Viral_cRNA"/>
</dbReference>
<keyword evidence="2 8" id="KW-0813">Transport</keyword>
<gene>
    <name evidence="10" type="primary">NEP</name>
    <name evidence="8 9" type="synonym">NS</name>
    <name evidence="10" type="synonym">NS2</name>
</gene>
<comment type="function">
    <text evidence="6">Mediates the nuclear export of encapsidated genomic RNAs (ribonucleoproteins, RNPs). Acts as an adapter between viral RNPs complexes and the nuclear export machinery of the cell. Possesses no intrinsic RNA-binding activity, but includes a C-terminal M1-binding domain. This domain is believed to allow recognition of RNPs to which the M1 protein is bound. Because the M1 protein is not available in large quantities until the later stages of infection, such an indirect recognition mechanism probably ensures that genomic RNPs are not exported from the nucleus before sufficient quantities of viral mRNA and progeny genomic RNA have been synthesized. Furthermore, the RNPs enters the cytoplasm only when they have associated with the M1 protein that is necessary to guide them to the plasma membrane. May down-regulate viral RNA synthesis when overproduced.</text>
</comment>
<evidence type="ECO:0000256" key="8">
    <source>
        <dbReference type="HAMAP-Rule" id="MF_04067"/>
    </source>
</evidence>
<name>A0A646RMN9_9INFA</name>
<keyword evidence="4 8" id="KW-0945">Host-virus interaction</keyword>
<comment type="subunit">
    <text evidence="8">Interacts with protein M1. May interact with host nucleoporin RAB/HRB and exportin XPO1/CRM1.</text>
</comment>
<feature type="short sequence motif" description="Nuclear export signal" evidence="8">
    <location>
        <begin position="85"/>
        <end position="94"/>
    </location>
</feature>
<accession>A0A646RMN9</accession>
<reference evidence="10" key="1">
    <citation type="submission" date="2019-05" db="EMBL/GenBank/DDBJ databases">
        <title>Characterization of H6N2 viruses isolated from chickens in South Africa.</title>
        <authorList>
            <person name="Abolnik C."/>
            <person name="Strydom C."/>
        </authorList>
    </citation>
    <scope>NUCLEOTIDE SEQUENCE</scope>
    <source>
        <strain evidence="10">A/chicken/South Africa/432/2019</strain>
    </source>
</reference>
<keyword evidence="5 8" id="KW-0946">Virion</keyword>
<dbReference type="GO" id="GO:0039675">
    <property type="term" value="P:exit of virus from host cell nucleus through nuclear pore"/>
    <property type="evidence" value="ECO:0007669"/>
    <property type="project" value="UniProtKB-UniRule"/>
</dbReference>
<feature type="short sequence motif" description="Nuclear export signal" evidence="8">
    <location>
        <begin position="12"/>
        <end position="21"/>
    </location>
</feature>
<evidence type="ECO:0000256" key="4">
    <source>
        <dbReference type="ARBA" id="ARBA00022581"/>
    </source>
</evidence>
<comment type="function">
    <text evidence="8 9">Mediates the nuclear export of encapsidated genomic RNAs (ribonucleoproteins, RNPs). Acts as an adapter between viral RNPs complexes and the nuclear export machinery of the cell. Possesses no intrinsic RNA-binding activity, but includes a C-terminal M1-binding domain. This domain is believed to allow recognition of RNPs bound to the protein M1. Since protein M1 is not available in large quantities before late stages of infection, such an indirect recognition mechanism probably ensures that genomic RNPs are not exported from the host nucleus until sufficient quantities of viral mRNA and progeny genomic RNA have been synthesized. Furthermore, the RNPs enter the host cytoplasm only when associated with the M1 protein that is necessary to guide them to the plasma membrane. May down-regulate viral RNA synthesis when overproduced.</text>
</comment>
<organism evidence="10">
    <name type="scientific">Influenza A virus</name>
    <dbReference type="NCBI Taxonomy" id="11320"/>
    <lineage>
        <taxon>Viruses</taxon>
        <taxon>Riboviria</taxon>
        <taxon>Orthornavirae</taxon>
        <taxon>Negarnaviricota</taxon>
        <taxon>Polyploviricotina</taxon>
        <taxon>Insthoviricetes</taxon>
        <taxon>Articulavirales</taxon>
        <taxon>Orthomyxoviridae</taxon>
        <taxon>Alphainfluenzavirus</taxon>
        <taxon>Alphainfluenzavirus influenzae</taxon>
    </lineage>
</organism>
<evidence type="ECO:0000256" key="1">
    <source>
        <dbReference type="ARBA" id="ARBA00010673"/>
    </source>
</evidence>
<dbReference type="SUPFAM" id="SSF101156">
    <property type="entry name" value="Nonstructural protein ns2, Nep, M1-binding domain"/>
    <property type="match status" value="1"/>
</dbReference>
<dbReference type="HAMAP" id="MF_04067">
    <property type="entry name" value="INFV_NEP"/>
    <property type="match status" value="1"/>
</dbReference>
<evidence type="ECO:0000256" key="5">
    <source>
        <dbReference type="ARBA" id="ARBA00022844"/>
    </source>
</evidence>
<evidence type="ECO:0000256" key="7">
    <source>
        <dbReference type="ARBA" id="ARBA00026037"/>
    </source>
</evidence>
<dbReference type="GO" id="GO:0042025">
    <property type="term" value="C:host cell nucleus"/>
    <property type="evidence" value="ECO:0007669"/>
    <property type="project" value="UniProtKB-SubCell"/>
</dbReference>
<proteinExistence type="inferred from homology"/>
<comment type="subunit">
    <text evidence="7">Binds M1 protein. May interact with human nucleoporin RAB/HRB and exportin XPO1/CRM1.</text>
</comment>
<comment type="similarity">
    <text evidence="1 8 9">Belongs to the influenza viruses NEP family.</text>
</comment>
<comment type="subunit">
    <text evidence="9">Binds M1 protein. May interact with host nucleoporin RAB/HRB and exportin XPO1/CRM1.</text>
</comment>
<dbReference type="Pfam" id="PF00601">
    <property type="entry name" value="Flu_NS2"/>
    <property type="match status" value="1"/>
</dbReference>
<dbReference type="Gene3D" id="1.10.287.230">
    <property type="match status" value="1"/>
</dbReference>
<sequence>MDSNTVSSFQDILRRMSKMQLGSSSEDLSGMIMKFESLRLYRDSLGETVMRMGDLHSLQSRNGQWREQLSQKLEEIRWLIGEMRHRLKITENSFEQITFMQALQLLLEVEQEIRTFSFQLI</sequence>
<evidence type="ECO:0000256" key="2">
    <source>
        <dbReference type="ARBA" id="ARBA00022448"/>
    </source>
</evidence>
<comment type="subcellular location">
    <subcellularLocation>
        <location evidence="8 9">Virion</location>
    </subcellularLocation>
    <subcellularLocation>
        <location evidence="8 9">Host nucleus</location>
    </subcellularLocation>
</comment>
<dbReference type="Gene3D" id="1.10.287.10">
    <property type="entry name" value="S15/NS1, RNA-binding"/>
    <property type="match status" value="1"/>
</dbReference>